<dbReference type="GO" id="GO:1902201">
    <property type="term" value="P:negative regulation of bacterial-type flagellum-dependent cell motility"/>
    <property type="evidence" value="ECO:0007669"/>
    <property type="project" value="TreeGrafter"/>
</dbReference>
<dbReference type="InterPro" id="IPR000014">
    <property type="entry name" value="PAS"/>
</dbReference>
<proteinExistence type="predicted"/>
<evidence type="ECO:0000259" key="4">
    <source>
        <dbReference type="PROSITE" id="PS50113"/>
    </source>
</evidence>
<dbReference type="KEGG" id="mhey:H2LOC_006880"/>
<dbReference type="SUPFAM" id="SSF55785">
    <property type="entry name" value="PYP-like sensor domain (PAS domain)"/>
    <property type="match status" value="1"/>
</dbReference>
<dbReference type="GO" id="GO:0043709">
    <property type="term" value="P:cell adhesion involved in single-species biofilm formation"/>
    <property type="evidence" value="ECO:0007669"/>
    <property type="project" value="TreeGrafter"/>
</dbReference>
<dbReference type="InterPro" id="IPR000700">
    <property type="entry name" value="PAS-assoc_C"/>
</dbReference>
<dbReference type="InterPro" id="IPR035965">
    <property type="entry name" value="PAS-like_dom_sf"/>
</dbReference>
<dbReference type="GO" id="GO:0005886">
    <property type="term" value="C:plasma membrane"/>
    <property type="evidence" value="ECO:0007669"/>
    <property type="project" value="TreeGrafter"/>
</dbReference>
<dbReference type="CDD" id="cd00130">
    <property type="entry name" value="PAS"/>
    <property type="match status" value="1"/>
</dbReference>
<dbReference type="PROSITE" id="PS50112">
    <property type="entry name" value="PAS"/>
    <property type="match status" value="1"/>
</dbReference>
<name>A0A6B8KK83_9HYPH</name>
<dbReference type="PANTHER" id="PTHR45138:SF9">
    <property type="entry name" value="DIGUANYLATE CYCLASE DGCM-RELATED"/>
    <property type="match status" value="1"/>
</dbReference>
<evidence type="ECO:0000313" key="6">
    <source>
        <dbReference type="EMBL" id="QGM47979.1"/>
    </source>
</evidence>
<dbReference type="PROSITE" id="PS50887">
    <property type="entry name" value="GGDEF"/>
    <property type="match status" value="1"/>
</dbReference>
<dbReference type="NCBIfam" id="TIGR00229">
    <property type="entry name" value="sensory_box"/>
    <property type="match status" value="1"/>
</dbReference>
<dbReference type="EC" id="2.7.7.65" evidence="1"/>
<keyword evidence="7" id="KW-1185">Reference proteome</keyword>
<evidence type="ECO:0000256" key="1">
    <source>
        <dbReference type="ARBA" id="ARBA00012528"/>
    </source>
</evidence>
<dbReference type="Gene3D" id="3.30.450.20">
    <property type="entry name" value="PAS domain"/>
    <property type="match status" value="1"/>
</dbReference>
<dbReference type="PROSITE" id="PS50113">
    <property type="entry name" value="PAC"/>
    <property type="match status" value="1"/>
</dbReference>
<dbReference type="InterPro" id="IPR043128">
    <property type="entry name" value="Rev_trsase/Diguanyl_cyclase"/>
</dbReference>
<dbReference type="GO" id="GO:0006355">
    <property type="term" value="P:regulation of DNA-templated transcription"/>
    <property type="evidence" value="ECO:0007669"/>
    <property type="project" value="InterPro"/>
</dbReference>
<dbReference type="CDD" id="cd01949">
    <property type="entry name" value="GGDEF"/>
    <property type="match status" value="1"/>
</dbReference>
<dbReference type="PANTHER" id="PTHR45138">
    <property type="entry name" value="REGULATORY COMPONENTS OF SENSORY TRANSDUCTION SYSTEM"/>
    <property type="match status" value="1"/>
</dbReference>
<protein>
    <recommendedName>
        <fullName evidence="1">diguanylate cyclase</fullName>
        <ecNumber evidence="1">2.7.7.65</ecNumber>
    </recommendedName>
</protein>
<dbReference type="InterPro" id="IPR029787">
    <property type="entry name" value="Nucleotide_cyclase"/>
</dbReference>
<feature type="domain" description="GGDEF" evidence="5">
    <location>
        <begin position="191"/>
        <end position="329"/>
    </location>
</feature>
<dbReference type="Proteomes" id="UP000309061">
    <property type="component" value="Chromosome"/>
</dbReference>
<accession>A0A6B8KK83</accession>
<dbReference type="InterPro" id="IPR000160">
    <property type="entry name" value="GGDEF_dom"/>
</dbReference>
<evidence type="ECO:0000313" key="7">
    <source>
        <dbReference type="Proteomes" id="UP000309061"/>
    </source>
</evidence>
<evidence type="ECO:0000259" key="5">
    <source>
        <dbReference type="PROSITE" id="PS50887"/>
    </source>
</evidence>
<evidence type="ECO:0000256" key="2">
    <source>
        <dbReference type="ARBA" id="ARBA00034247"/>
    </source>
</evidence>
<dbReference type="Pfam" id="PF00990">
    <property type="entry name" value="GGDEF"/>
    <property type="match status" value="1"/>
</dbReference>
<dbReference type="SUPFAM" id="SSF55073">
    <property type="entry name" value="Nucleotide cyclase"/>
    <property type="match status" value="1"/>
</dbReference>
<gene>
    <name evidence="6" type="ORF">H2LOC_006880</name>
</gene>
<dbReference type="FunFam" id="3.30.70.270:FF:000001">
    <property type="entry name" value="Diguanylate cyclase domain protein"/>
    <property type="match status" value="1"/>
</dbReference>
<organism evidence="6 7">
    <name type="scientific">Methylocystis heyeri</name>
    <dbReference type="NCBI Taxonomy" id="391905"/>
    <lineage>
        <taxon>Bacteria</taxon>
        <taxon>Pseudomonadati</taxon>
        <taxon>Pseudomonadota</taxon>
        <taxon>Alphaproteobacteria</taxon>
        <taxon>Hyphomicrobiales</taxon>
        <taxon>Methylocystaceae</taxon>
        <taxon>Methylocystis</taxon>
    </lineage>
</organism>
<dbReference type="AlphaFoldDB" id="A0A6B8KK83"/>
<dbReference type="Gene3D" id="3.30.70.270">
    <property type="match status" value="1"/>
</dbReference>
<feature type="domain" description="PAS" evidence="3">
    <location>
        <begin position="23"/>
        <end position="81"/>
    </location>
</feature>
<comment type="catalytic activity">
    <reaction evidence="2">
        <text>2 GTP = 3',3'-c-di-GMP + 2 diphosphate</text>
        <dbReference type="Rhea" id="RHEA:24898"/>
        <dbReference type="ChEBI" id="CHEBI:33019"/>
        <dbReference type="ChEBI" id="CHEBI:37565"/>
        <dbReference type="ChEBI" id="CHEBI:58805"/>
        <dbReference type="EC" id="2.7.7.65"/>
    </reaction>
</comment>
<dbReference type="GO" id="GO:0052621">
    <property type="term" value="F:diguanylate cyclase activity"/>
    <property type="evidence" value="ECO:0007669"/>
    <property type="project" value="UniProtKB-EC"/>
</dbReference>
<dbReference type="EMBL" id="CP046052">
    <property type="protein sequence ID" value="QGM47979.1"/>
    <property type="molecule type" value="Genomic_DNA"/>
</dbReference>
<dbReference type="Pfam" id="PF13426">
    <property type="entry name" value="PAS_9"/>
    <property type="match status" value="1"/>
</dbReference>
<dbReference type="SMART" id="SM00267">
    <property type="entry name" value="GGDEF"/>
    <property type="match status" value="1"/>
</dbReference>
<sequence length="341" mass="37901">MSCRGRDELRGFEERDHGVFAAKLMEHLAVAAFVIDRSSRVLIWNKALERLTGVPAGEMIGRTDYWRAFYAEQRPCLVDLLLAGDFSRAGDLYEAWSDPDVNPGGLCAENWCLMPRAGRKCYLAFDVGPIFDESGDVIAVVETLRDLTAHKRMEAELEDLAGRDALTSIANRRTFDNRLGEEWRRCRRMAQPLSLLAIDVDYFKQYNDAYGHLQGDECLKRVAGCLQGEALRGGDLAARLGGEEFSIILPQTPNSGALAVAERIRKSLRAARLMHGSSPISQYVTVSIGVVTTTDESAVMELNELVAMADAALYCAKRRGRDCVVSFSEDCCDADRLYLSR</sequence>
<reference evidence="6 7" key="1">
    <citation type="submission" date="2019-11" db="EMBL/GenBank/DDBJ databases">
        <title>The genome sequence of Methylocystis heyeri.</title>
        <authorList>
            <person name="Oshkin I.Y."/>
            <person name="Miroshnikov K."/>
            <person name="Dedysh S.N."/>
        </authorList>
    </citation>
    <scope>NUCLEOTIDE SEQUENCE [LARGE SCALE GENOMIC DNA]</scope>
    <source>
        <strain evidence="6 7">H2</strain>
    </source>
</reference>
<dbReference type="InterPro" id="IPR050469">
    <property type="entry name" value="Diguanylate_Cyclase"/>
</dbReference>
<evidence type="ECO:0000259" key="3">
    <source>
        <dbReference type="PROSITE" id="PS50112"/>
    </source>
</evidence>
<feature type="domain" description="PAC" evidence="4">
    <location>
        <begin position="107"/>
        <end position="159"/>
    </location>
</feature>
<dbReference type="OrthoDB" id="9812260at2"/>
<dbReference type="NCBIfam" id="TIGR00254">
    <property type="entry name" value="GGDEF"/>
    <property type="match status" value="1"/>
</dbReference>